<dbReference type="EMBL" id="CAXHTA020000017">
    <property type="protein sequence ID" value="CAL5227659.1"/>
    <property type="molecule type" value="Genomic_DNA"/>
</dbReference>
<reference evidence="2 3" key="1">
    <citation type="submission" date="2024-06" db="EMBL/GenBank/DDBJ databases">
        <authorList>
            <person name="Kraege A."/>
            <person name="Thomma B."/>
        </authorList>
    </citation>
    <scope>NUCLEOTIDE SEQUENCE [LARGE SCALE GENOMIC DNA]</scope>
</reference>
<accession>A0ABP1G694</accession>
<protein>
    <submittedName>
        <fullName evidence="2">G10665 protein</fullName>
    </submittedName>
</protein>
<evidence type="ECO:0000313" key="2">
    <source>
        <dbReference type="EMBL" id="CAL5227659.1"/>
    </source>
</evidence>
<dbReference type="Proteomes" id="UP001497392">
    <property type="component" value="Unassembled WGS sequence"/>
</dbReference>
<dbReference type="PANTHER" id="PTHR23330">
    <property type="entry name" value="P300 TRANSCRIPTIONAL COFACTOR JMY-RELATED"/>
    <property type="match status" value="1"/>
</dbReference>
<organism evidence="2 3">
    <name type="scientific">Coccomyxa viridis</name>
    <dbReference type="NCBI Taxonomy" id="1274662"/>
    <lineage>
        <taxon>Eukaryota</taxon>
        <taxon>Viridiplantae</taxon>
        <taxon>Chlorophyta</taxon>
        <taxon>core chlorophytes</taxon>
        <taxon>Trebouxiophyceae</taxon>
        <taxon>Trebouxiophyceae incertae sedis</taxon>
        <taxon>Coccomyxaceae</taxon>
        <taxon>Coccomyxa</taxon>
    </lineage>
</organism>
<dbReference type="PRINTS" id="PR01217">
    <property type="entry name" value="PRICHEXTENSN"/>
</dbReference>
<feature type="compositionally biased region" description="Pro residues" evidence="1">
    <location>
        <begin position="552"/>
        <end position="586"/>
    </location>
</feature>
<name>A0ABP1G694_9CHLO</name>
<proteinExistence type="predicted"/>
<feature type="region of interest" description="Disordered" evidence="1">
    <location>
        <begin position="797"/>
        <end position="817"/>
    </location>
</feature>
<feature type="region of interest" description="Disordered" evidence="1">
    <location>
        <begin position="410"/>
        <end position="434"/>
    </location>
</feature>
<evidence type="ECO:0000313" key="3">
    <source>
        <dbReference type="Proteomes" id="UP001497392"/>
    </source>
</evidence>
<dbReference type="PANTHER" id="PTHR23330:SF9">
    <property type="entry name" value="PROLINE-RICH PROTEIN 11"/>
    <property type="match status" value="1"/>
</dbReference>
<gene>
    <name evidence="2" type="primary">g10665</name>
    <name evidence="2" type="ORF">VP750_LOCUS9565</name>
</gene>
<sequence length="1047" mass="110809">MSTDLTFTIQPSSAADVDRTSAVILPYPAGTYVRSPYNAYETVSAQSCSTATKGCCASTSLTSLVLDTSVTYNCYALNDPGENDFRVSFNVAQVNNTGLAAQAQPQPAAPWDGSPIGSGSLAASAHVTSPSSSHAFKESWFSGGARWCKPSNQDAVTGPGFWVPSAQFSSYGSTNHPGVTQTSWNSCFTCGQSLNQCTAVAGSPNTTDQFSLYRGNSLATALQPSSDSNCSFLSYAWDNDYSCYAAQVSCTYGPSLSPALYINIHVASSLINLTYTQGYTPPPSIIANPNAYIPLQDQVTYTYVTSLSAVLSFPIQNTDVIQGRLRITALSCCVTPTYGASCSPSGYSYFNTTMQVLVMQPNTTAIFSFQMTQAAVYYGGIGTCNFNTTVNYATGPFIGLAFYFNPAPPPPPPPSPPSPPPHPPPPPIPPPPPVGITPLLNFTTTFTSLQTFDATPSFLTSYIACIATSASVPVGWVHVTVTSQRRRLLGTLVIFNQVTFGENINLNLALNYQTLLLKQNMTTIFASNPSFLSLVGTVVFSSNPSQYDLVREPPPPPPPSPPPPPPRPPPPPPHPPPPLAPPPPPSAPPPPPGFNCGTPNCAGHGTPASGGCSCTCDAGWTTNINQDLAHYVFCGQATSTSGGSATVGTASAPSSGTVSSLESKAKTLLGLEWQYWAAIIGGLGAVLLLLFYCTKNCCPFWSWTKTLVRLAWFVLKCGCKCGWCLLKLMPRSDAPDSIRKEELREAKRKRRKEEDKEKRRQREDLALIKEAEAQKAHEAALAAIDGQPASELIRALKPQDTPSHREEASDGSGAVRKSEGRGLFASLVSSAADKGRKLSMIRGGTARVSAESTVPLTQHSTLSTASTVQALRGQQSAAGSAGDYTFATALNSVVPQPSVELQATRVAQLARELQQRQQQDALYSMASQLSAATQLRSAQTLQYGPYMGQPTQFSMPGAMSALQQASLQTLLAAQGQGMSTGLPMSMGITQQQDTLALMRLMQLSNQGAPDAPMQLQAPAGQLMPGATIQPGIPPTPQTMGGPAAHLP</sequence>
<evidence type="ECO:0000256" key="1">
    <source>
        <dbReference type="SAM" id="MobiDB-lite"/>
    </source>
</evidence>
<feature type="region of interest" description="Disordered" evidence="1">
    <location>
        <begin position="546"/>
        <end position="586"/>
    </location>
</feature>
<comment type="caution">
    <text evidence="2">The sequence shown here is derived from an EMBL/GenBank/DDBJ whole genome shotgun (WGS) entry which is preliminary data.</text>
</comment>
<keyword evidence="3" id="KW-1185">Reference proteome</keyword>